<dbReference type="Gene3D" id="3.30.160.60">
    <property type="entry name" value="Classic Zinc Finger"/>
    <property type="match status" value="2"/>
</dbReference>
<evidence type="ECO:0000256" key="2">
    <source>
        <dbReference type="ARBA" id="ARBA00022723"/>
    </source>
</evidence>
<keyword evidence="2" id="KW-0479">Metal-binding</keyword>
<evidence type="ECO:0000256" key="4">
    <source>
        <dbReference type="ARBA" id="ARBA00022771"/>
    </source>
</evidence>
<dbReference type="PANTHER" id="PTHR14003">
    <property type="entry name" value="TRANSCRIPTIONAL REPRESSOR PROTEIN YY"/>
    <property type="match status" value="1"/>
</dbReference>
<dbReference type="PROSITE" id="PS50157">
    <property type="entry name" value="ZINC_FINGER_C2H2_2"/>
    <property type="match status" value="2"/>
</dbReference>
<feature type="compositionally biased region" description="Low complexity" evidence="8">
    <location>
        <begin position="169"/>
        <end position="185"/>
    </location>
</feature>
<dbReference type="PANTHER" id="PTHR14003:SF19">
    <property type="entry name" value="YY2 TRANSCRIPTION FACTOR"/>
    <property type="match status" value="1"/>
</dbReference>
<keyword evidence="11" id="KW-1185">Reference proteome</keyword>
<keyword evidence="4 7" id="KW-0863">Zinc-finger</keyword>
<dbReference type="GO" id="GO:0005667">
    <property type="term" value="C:transcription regulator complex"/>
    <property type="evidence" value="ECO:0007669"/>
    <property type="project" value="TreeGrafter"/>
</dbReference>
<dbReference type="SMART" id="SM00355">
    <property type="entry name" value="ZnF_C2H2"/>
    <property type="match status" value="2"/>
</dbReference>
<name>A0A8H7S6Y3_9FUNG</name>
<feature type="domain" description="C2H2-type" evidence="9">
    <location>
        <begin position="238"/>
        <end position="267"/>
    </location>
</feature>
<feature type="region of interest" description="Disordered" evidence="8">
    <location>
        <begin position="152"/>
        <end position="185"/>
    </location>
</feature>
<evidence type="ECO:0000313" key="10">
    <source>
        <dbReference type="EMBL" id="KAG2223930.1"/>
    </source>
</evidence>
<evidence type="ECO:0000256" key="7">
    <source>
        <dbReference type="PROSITE-ProRule" id="PRU00042"/>
    </source>
</evidence>
<dbReference type="PROSITE" id="PS00028">
    <property type="entry name" value="ZINC_FINGER_C2H2_1"/>
    <property type="match status" value="2"/>
</dbReference>
<evidence type="ECO:0000256" key="1">
    <source>
        <dbReference type="ARBA" id="ARBA00004123"/>
    </source>
</evidence>
<dbReference type="GO" id="GO:0000981">
    <property type="term" value="F:DNA-binding transcription factor activity, RNA polymerase II-specific"/>
    <property type="evidence" value="ECO:0007669"/>
    <property type="project" value="TreeGrafter"/>
</dbReference>
<dbReference type="Proteomes" id="UP000646827">
    <property type="component" value="Unassembled WGS sequence"/>
</dbReference>
<proteinExistence type="predicted"/>
<keyword evidence="5" id="KW-0862">Zinc</keyword>
<feature type="region of interest" description="Disordered" evidence="8">
    <location>
        <begin position="263"/>
        <end position="284"/>
    </location>
</feature>
<feature type="compositionally biased region" description="Low complexity" evidence="8">
    <location>
        <begin position="265"/>
        <end position="284"/>
    </location>
</feature>
<dbReference type="Pfam" id="PF00096">
    <property type="entry name" value="zf-C2H2"/>
    <property type="match status" value="2"/>
</dbReference>
<dbReference type="FunFam" id="3.30.160.60:FF:001102">
    <property type="entry name" value="Transcription factor IIIA"/>
    <property type="match status" value="1"/>
</dbReference>
<keyword evidence="3" id="KW-0677">Repeat</keyword>
<sequence>MYIIVGIHGDNQVLNNSNDIKLPPLRDIDSPSPSLKTLYPKQHHDHYHYHEDSTTIAATFSFSLTGAATTTTTTGSPISSASSSSSSPCTNEVTMDDSNQHVQQPYSISKCKHFHGRSLSADDSTSISFSAKPPWISKPLRIITATADPTLLSSSTTTTSTSRKKHHSTSSMTRSFTSSSLSRTSSPSTYYHHDTINIKSMHPQKPAPKYACTYCRKVFTRPSSLRTHVYSHTGQKPFACTFSGCDKHFSVLSNMRRHMRRHSVSTAFTSPSTNTTSSPSSSTD</sequence>
<evidence type="ECO:0000256" key="5">
    <source>
        <dbReference type="ARBA" id="ARBA00022833"/>
    </source>
</evidence>
<dbReference type="InterPro" id="IPR036236">
    <property type="entry name" value="Znf_C2H2_sf"/>
</dbReference>
<feature type="domain" description="C2H2-type" evidence="9">
    <location>
        <begin position="210"/>
        <end position="237"/>
    </location>
</feature>
<comment type="subcellular location">
    <subcellularLocation>
        <location evidence="1">Nucleus</location>
    </subcellularLocation>
</comment>
<feature type="compositionally biased region" description="Low complexity" evidence="8">
    <location>
        <begin position="152"/>
        <end position="161"/>
    </location>
</feature>
<dbReference type="GO" id="GO:0031519">
    <property type="term" value="C:PcG protein complex"/>
    <property type="evidence" value="ECO:0007669"/>
    <property type="project" value="TreeGrafter"/>
</dbReference>
<feature type="region of interest" description="Disordered" evidence="8">
    <location>
        <begin position="72"/>
        <end position="95"/>
    </location>
</feature>
<feature type="compositionally biased region" description="Low complexity" evidence="8">
    <location>
        <begin position="72"/>
        <end position="88"/>
    </location>
</feature>
<dbReference type="EMBL" id="JAEPRB010000052">
    <property type="protein sequence ID" value="KAG2223930.1"/>
    <property type="molecule type" value="Genomic_DNA"/>
</dbReference>
<dbReference type="InterPro" id="IPR013087">
    <property type="entry name" value="Znf_C2H2_type"/>
</dbReference>
<dbReference type="SUPFAM" id="SSF57667">
    <property type="entry name" value="beta-beta-alpha zinc fingers"/>
    <property type="match status" value="1"/>
</dbReference>
<evidence type="ECO:0000256" key="8">
    <source>
        <dbReference type="SAM" id="MobiDB-lite"/>
    </source>
</evidence>
<evidence type="ECO:0000256" key="6">
    <source>
        <dbReference type="ARBA" id="ARBA00023242"/>
    </source>
</evidence>
<evidence type="ECO:0000256" key="3">
    <source>
        <dbReference type="ARBA" id="ARBA00022737"/>
    </source>
</evidence>
<evidence type="ECO:0000313" key="11">
    <source>
        <dbReference type="Proteomes" id="UP000646827"/>
    </source>
</evidence>
<dbReference type="OrthoDB" id="6077919at2759"/>
<dbReference type="AlphaFoldDB" id="A0A8H7S6Y3"/>
<organism evidence="10 11">
    <name type="scientific">Circinella minor</name>
    <dbReference type="NCBI Taxonomy" id="1195481"/>
    <lineage>
        <taxon>Eukaryota</taxon>
        <taxon>Fungi</taxon>
        <taxon>Fungi incertae sedis</taxon>
        <taxon>Mucoromycota</taxon>
        <taxon>Mucoromycotina</taxon>
        <taxon>Mucoromycetes</taxon>
        <taxon>Mucorales</taxon>
        <taxon>Lichtheimiaceae</taxon>
        <taxon>Circinella</taxon>
    </lineage>
</organism>
<dbReference type="GO" id="GO:0000978">
    <property type="term" value="F:RNA polymerase II cis-regulatory region sequence-specific DNA binding"/>
    <property type="evidence" value="ECO:0007669"/>
    <property type="project" value="TreeGrafter"/>
</dbReference>
<comment type="caution">
    <text evidence="10">The sequence shown here is derived from an EMBL/GenBank/DDBJ whole genome shotgun (WGS) entry which is preliminary data.</text>
</comment>
<gene>
    <name evidence="10" type="ORF">INT45_009382</name>
</gene>
<dbReference type="GO" id="GO:0008270">
    <property type="term" value="F:zinc ion binding"/>
    <property type="evidence" value="ECO:0007669"/>
    <property type="project" value="UniProtKB-KW"/>
</dbReference>
<accession>A0A8H7S6Y3</accession>
<reference evidence="10 11" key="1">
    <citation type="submission" date="2020-12" db="EMBL/GenBank/DDBJ databases">
        <title>Metabolic potential, ecology and presence of endohyphal bacteria is reflected in genomic diversity of Mucoromycotina.</title>
        <authorList>
            <person name="Muszewska A."/>
            <person name="Okrasinska A."/>
            <person name="Steczkiewicz K."/>
            <person name="Drgas O."/>
            <person name="Orlowska M."/>
            <person name="Perlinska-Lenart U."/>
            <person name="Aleksandrzak-Piekarczyk T."/>
            <person name="Szatraj K."/>
            <person name="Zielenkiewicz U."/>
            <person name="Pilsyk S."/>
            <person name="Malc E."/>
            <person name="Mieczkowski P."/>
            <person name="Kruszewska J.S."/>
            <person name="Biernat P."/>
            <person name="Pawlowska J."/>
        </authorList>
    </citation>
    <scope>NUCLEOTIDE SEQUENCE [LARGE SCALE GENOMIC DNA]</scope>
    <source>
        <strain evidence="10 11">CBS 142.35</strain>
    </source>
</reference>
<evidence type="ECO:0000259" key="9">
    <source>
        <dbReference type="PROSITE" id="PS50157"/>
    </source>
</evidence>
<protein>
    <recommendedName>
        <fullName evidence="9">C2H2-type domain-containing protein</fullName>
    </recommendedName>
</protein>
<dbReference type="GO" id="GO:0000785">
    <property type="term" value="C:chromatin"/>
    <property type="evidence" value="ECO:0007669"/>
    <property type="project" value="TreeGrafter"/>
</dbReference>
<keyword evidence="6" id="KW-0539">Nucleus</keyword>